<sequence length="407" mass="45750">MSTTTAISNINVEEISTTMENAGLILVANETFADKAVKGATQLLDTIEGQGMSDELDAAANEWQVKAKQAIKILNERRSPITQMMTKLAGLFTAQEGKLDPKKSDSVYAKIQTARDQWATFKVNEQRKKEQEILKQQNIAKERISIKADIQNHIRSIFNQKLSAFKTDIQKKYNLLTLENVTEITEYIKARPLIYPIANFRLIQPPVFTAYIDQAEADQIIYDEREKLYDELAAVFHENIEAEKSNTLELIPSRVLELKEIAKAGAQEKARLEKAAEDRRKADELRLKKEQEDQEVKDKAAVQNTVALETAGSLFDTTAALAEVKETTGKSKASEKINVLSTDGWGAIFIFYFEKEGKGLSVDDFGKKSLIQMKAFAEKQNNKSGEKIDNPFIEYVEEVKAVTSKVA</sequence>
<proteinExistence type="predicted"/>
<evidence type="ECO:0000313" key="1">
    <source>
        <dbReference type="EMBL" id="KEQ31239.1"/>
    </source>
</evidence>
<protein>
    <submittedName>
        <fullName evidence="1">Uncharacterized protein</fullName>
    </submittedName>
</protein>
<dbReference type="Proteomes" id="UP000028007">
    <property type="component" value="Unassembled WGS sequence"/>
</dbReference>
<keyword evidence="2" id="KW-1185">Reference proteome</keyword>
<dbReference type="eggNOG" id="ENOG502ZP5H">
    <property type="taxonomic scope" value="Bacteria"/>
</dbReference>
<dbReference type="EMBL" id="JNFF01000019">
    <property type="protein sequence ID" value="KEQ31239.1"/>
    <property type="molecule type" value="Genomic_DNA"/>
</dbReference>
<gene>
    <name evidence="1" type="ORF">N180_03045</name>
</gene>
<evidence type="ECO:0000313" key="2">
    <source>
        <dbReference type="Proteomes" id="UP000028007"/>
    </source>
</evidence>
<reference evidence="1 2" key="1">
    <citation type="journal article" date="1992" name="Int. J. Syst. Bacteriol.">
        <title>Sphingobacterium antarcticus sp. nov. a Psychrotrophic Bacterium from the Soils of Schirmacher Oasis, Antarctica.</title>
        <authorList>
            <person name="Shivaji S."/>
            <person name="Ray M.K."/>
            <person name="Rao N.S."/>
            <person name="Saiserr L."/>
            <person name="Jagannadham M.V."/>
            <person name="Kumar G.S."/>
            <person name="Reddy G."/>
            <person name="Bhargava P.M."/>
        </authorList>
    </citation>
    <scope>NUCLEOTIDE SEQUENCE [LARGE SCALE GENOMIC DNA]</scope>
    <source>
        <strain evidence="1 2">4BY</strain>
    </source>
</reference>
<organism evidence="1 2">
    <name type="scientific">Pedobacter antarcticus 4BY</name>
    <dbReference type="NCBI Taxonomy" id="1358423"/>
    <lineage>
        <taxon>Bacteria</taxon>
        <taxon>Pseudomonadati</taxon>
        <taxon>Bacteroidota</taxon>
        <taxon>Sphingobacteriia</taxon>
        <taxon>Sphingobacteriales</taxon>
        <taxon>Sphingobacteriaceae</taxon>
        <taxon>Pedobacter</taxon>
    </lineage>
</organism>
<comment type="caution">
    <text evidence="1">The sequence shown here is derived from an EMBL/GenBank/DDBJ whole genome shotgun (WGS) entry which is preliminary data.</text>
</comment>
<name>A0A081PKL6_9SPHI</name>
<dbReference type="AlphaFoldDB" id="A0A081PKL6"/>
<accession>A0A081PKL6</accession>